<evidence type="ECO:0000313" key="1">
    <source>
        <dbReference type="EMBL" id="MFC3124312.1"/>
    </source>
</evidence>
<name>A0ABV7FZY1_9PROT</name>
<accession>A0ABV7FZY1</accession>
<protein>
    <submittedName>
        <fullName evidence="1">Uncharacterized protein</fullName>
    </submittedName>
</protein>
<proteinExistence type="predicted"/>
<dbReference type="EMBL" id="JBHRTN010000005">
    <property type="protein sequence ID" value="MFC3124312.1"/>
    <property type="molecule type" value="Genomic_DNA"/>
</dbReference>
<organism evidence="1 2">
    <name type="scientific">Teichococcus globiformis</name>
    <dbReference type="NCBI Taxonomy" id="2307229"/>
    <lineage>
        <taxon>Bacteria</taxon>
        <taxon>Pseudomonadati</taxon>
        <taxon>Pseudomonadota</taxon>
        <taxon>Alphaproteobacteria</taxon>
        <taxon>Acetobacterales</taxon>
        <taxon>Roseomonadaceae</taxon>
        <taxon>Roseomonas</taxon>
    </lineage>
</organism>
<comment type="caution">
    <text evidence="1">The sequence shown here is derived from an EMBL/GenBank/DDBJ whole genome shotgun (WGS) entry which is preliminary data.</text>
</comment>
<gene>
    <name evidence="1" type="ORF">ACFOD4_04500</name>
</gene>
<evidence type="ECO:0000313" key="2">
    <source>
        <dbReference type="Proteomes" id="UP001595593"/>
    </source>
</evidence>
<sequence length="51" mass="5293">MTVAELIAALSGLPPDAEVIADDLANGWLLGHLAIVVAEDGTVHIEAHCYP</sequence>
<dbReference type="Proteomes" id="UP001595593">
    <property type="component" value="Unassembled WGS sequence"/>
</dbReference>
<reference evidence="2" key="1">
    <citation type="journal article" date="2019" name="Int. J. Syst. Evol. Microbiol.">
        <title>The Global Catalogue of Microorganisms (GCM) 10K type strain sequencing project: providing services to taxonomists for standard genome sequencing and annotation.</title>
        <authorList>
            <consortium name="The Broad Institute Genomics Platform"/>
            <consortium name="The Broad Institute Genome Sequencing Center for Infectious Disease"/>
            <person name="Wu L."/>
            <person name="Ma J."/>
        </authorList>
    </citation>
    <scope>NUCLEOTIDE SEQUENCE [LARGE SCALE GENOMIC DNA]</scope>
    <source>
        <strain evidence="2">KCTC 52094</strain>
    </source>
</reference>
<dbReference type="RefSeq" id="WP_379594738.1">
    <property type="nucleotide sequence ID" value="NZ_JBHRTN010000005.1"/>
</dbReference>
<keyword evidence="2" id="KW-1185">Reference proteome</keyword>